<evidence type="ECO:0000259" key="8">
    <source>
        <dbReference type="Pfam" id="PF00924"/>
    </source>
</evidence>
<dbReference type="InterPro" id="IPR010920">
    <property type="entry name" value="LSM_dom_sf"/>
</dbReference>
<feature type="domain" description="Mechanosensitive ion channel MscS C-terminal" evidence="9">
    <location>
        <begin position="272"/>
        <end position="356"/>
    </location>
</feature>
<proteinExistence type="inferred from homology"/>
<feature type="domain" description="Mechanosensitive ion channel transmembrane helices 2/3" evidence="10">
    <location>
        <begin position="158"/>
        <end position="197"/>
    </location>
</feature>
<organism evidence="11 12">
    <name type="scientific">Sphingosinicella rhizophila</name>
    <dbReference type="NCBI Taxonomy" id="3050082"/>
    <lineage>
        <taxon>Bacteria</taxon>
        <taxon>Pseudomonadati</taxon>
        <taxon>Pseudomonadota</taxon>
        <taxon>Alphaproteobacteria</taxon>
        <taxon>Sphingomonadales</taxon>
        <taxon>Sphingosinicellaceae</taxon>
        <taxon>Sphingosinicella</taxon>
    </lineage>
</organism>
<dbReference type="InterPro" id="IPR006685">
    <property type="entry name" value="MscS_channel_2nd"/>
</dbReference>
<keyword evidence="4 7" id="KW-0812">Transmembrane</keyword>
<evidence type="ECO:0000256" key="6">
    <source>
        <dbReference type="ARBA" id="ARBA00023136"/>
    </source>
</evidence>
<name>A0ABU3Q554_9SPHN</name>
<dbReference type="PANTHER" id="PTHR30566">
    <property type="entry name" value="YNAI-RELATED MECHANOSENSITIVE ION CHANNEL"/>
    <property type="match status" value="1"/>
</dbReference>
<dbReference type="SUPFAM" id="SSF82689">
    <property type="entry name" value="Mechanosensitive channel protein MscS (YggB), C-terminal domain"/>
    <property type="match status" value="1"/>
</dbReference>
<evidence type="ECO:0000313" key="11">
    <source>
        <dbReference type="EMBL" id="MDT9598093.1"/>
    </source>
</evidence>
<comment type="caution">
    <text evidence="11">The sequence shown here is derived from an EMBL/GenBank/DDBJ whole genome shotgun (WGS) entry which is preliminary data.</text>
</comment>
<dbReference type="Pfam" id="PF00924">
    <property type="entry name" value="MS_channel_2nd"/>
    <property type="match status" value="1"/>
</dbReference>
<dbReference type="Gene3D" id="2.30.30.60">
    <property type="match status" value="1"/>
</dbReference>
<evidence type="ECO:0000259" key="10">
    <source>
        <dbReference type="Pfam" id="PF21088"/>
    </source>
</evidence>
<dbReference type="InterPro" id="IPR011066">
    <property type="entry name" value="MscS_channel_C_sf"/>
</dbReference>
<dbReference type="PANTHER" id="PTHR30566:SF25">
    <property type="entry name" value="INNER MEMBRANE PROTEIN"/>
    <property type="match status" value="1"/>
</dbReference>
<feature type="transmembrane region" description="Helical" evidence="7">
    <location>
        <begin position="183"/>
        <end position="207"/>
    </location>
</feature>
<feature type="transmembrane region" description="Helical" evidence="7">
    <location>
        <begin position="147"/>
        <end position="171"/>
    </location>
</feature>
<dbReference type="InterPro" id="IPR011014">
    <property type="entry name" value="MscS_channel_TM-2"/>
</dbReference>
<evidence type="ECO:0000259" key="9">
    <source>
        <dbReference type="Pfam" id="PF21082"/>
    </source>
</evidence>
<dbReference type="SUPFAM" id="SSF82861">
    <property type="entry name" value="Mechanosensitive channel protein MscS (YggB), transmembrane region"/>
    <property type="match status" value="1"/>
</dbReference>
<dbReference type="Pfam" id="PF21082">
    <property type="entry name" value="MS_channel_3rd"/>
    <property type="match status" value="1"/>
</dbReference>
<evidence type="ECO:0000256" key="1">
    <source>
        <dbReference type="ARBA" id="ARBA00004651"/>
    </source>
</evidence>
<dbReference type="InterPro" id="IPR049142">
    <property type="entry name" value="MS_channel_1st"/>
</dbReference>
<dbReference type="Proteomes" id="UP001259572">
    <property type="component" value="Unassembled WGS sequence"/>
</dbReference>
<keyword evidence="12" id="KW-1185">Reference proteome</keyword>
<reference evidence="11 12" key="1">
    <citation type="submission" date="2023-05" db="EMBL/GenBank/DDBJ databases">
        <authorList>
            <person name="Guo Y."/>
        </authorList>
    </citation>
    <scope>NUCLEOTIDE SEQUENCE [LARGE SCALE GENOMIC DNA]</scope>
    <source>
        <strain evidence="11 12">GR2756</strain>
    </source>
</reference>
<dbReference type="Pfam" id="PF21088">
    <property type="entry name" value="MS_channel_1st"/>
    <property type="match status" value="1"/>
</dbReference>
<comment type="similarity">
    <text evidence="2">Belongs to the MscS (TC 1.A.23) family.</text>
</comment>
<dbReference type="Gene3D" id="1.10.287.1260">
    <property type="match status" value="1"/>
</dbReference>
<keyword evidence="3" id="KW-1003">Cell membrane</keyword>
<accession>A0ABU3Q554</accession>
<evidence type="ECO:0000256" key="5">
    <source>
        <dbReference type="ARBA" id="ARBA00022989"/>
    </source>
</evidence>
<evidence type="ECO:0000256" key="3">
    <source>
        <dbReference type="ARBA" id="ARBA00022475"/>
    </source>
</evidence>
<comment type="subcellular location">
    <subcellularLocation>
        <location evidence="1">Cell membrane</location>
        <topology evidence="1">Multi-pass membrane protein</topology>
    </subcellularLocation>
</comment>
<evidence type="ECO:0000256" key="4">
    <source>
        <dbReference type="ARBA" id="ARBA00022692"/>
    </source>
</evidence>
<dbReference type="RefSeq" id="WP_315723839.1">
    <property type="nucleotide sequence ID" value="NZ_JAVUPU010000002.1"/>
</dbReference>
<evidence type="ECO:0000256" key="2">
    <source>
        <dbReference type="ARBA" id="ARBA00008017"/>
    </source>
</evidence>
<evidence type="ECO:0000313" key="12">
    <source>
        <dbReference type="Proteomes" id="UP001259572"/>
    </source>
</evidence>
<feature type="transmembrane region" description="Helical" evidence="7">
    <location>
        <begin position="79"/>
        <end position="100"/>
    </location>
</feature>
<feature type="domain" description="Mechanosensitive ion channel MscS" evidence="8">
    <location>
        <begin position="199"/>
        <end position="265"/>
    </location>
</feature>
<evidence type="ECO:0000256" key="7">
    <source>
        <dbReference type="SAM" id="Phobius"/>
    </source>
</evidence>
<keyword evidence="5 7" id="KW-1133">Transmembrane helix</keyword>
<feature type="transmembrane region" description="Helical" evidence="7">
    <location>
        <begin position="38"/>
        <end position="58"/>
    </location>
</feature>
<dbReference type="InterPro" id="IPR023408">
    <property type="entry name" value="MscS_beta-dom_sf"/>
</dbReference>
<protein>
    <submittedName>
        <fullName evidence="11">Mechanosensitive ion channel family protein</fullName>
    </submittedName>
</protein>
<sequence>MNKQVEGDGPDAVHNISQQGATLVNEAAHWIGGNIVEIMLAAGAGIIIALLLLGIRSLGCRIMKRMGGDPRWPVIFVRVLSKTNIFFIVMCSAELVAGYAATPPAILKTINFLFVISAAFQAAIWARELVLGFIEHRVGPETEHSTLGSAIGIIRLLVTIALFAIAIILILDNLGVNVTGLVAGLGIGGIAIGLAAQGIFSDLFAALSIIFDKPFRRGDGVKFDQITGSVENIGLKTTRIRSLSGEQVIVSNAKLLEQQIHNFTHLEHRRFVLTLGIVYQTPPEVCARIPDMIKAMVEAHEDTTFVRCGMINFGDSSLDFEVQFDVHTTDYEKAFMTRSAICLDILKRFNEDKIDFAYPTQTSFTAAPDGNLVLPYPDVTLIAKDHA</sequence>
<keyword evidence="6 7" id="KW-0472">Membrane</keyword>
<gene>
    <name evidence="11" type="ORF">RQX22_03900</name>
</gene>
<dbReference type="InterPro" id="IPR049278">
    <property type="entry name" value="MS_channel_C"/>
</dbReference>
<dbReference type="SUPFAM" id="SSF50182">
    <property type="entry name" value="Sm-like ribonucleoproteins"/>
    <property type="match status" value="1"/>
</dbReference>
<dbReference type="Gene3D" id="3.30.70.100">
    <property type="match status" value="1"/>
</dbReference>
<dbReference type="EMBL" id="JAVUPU010000002">
    <property type="protein sequence ID" value="MDT9598093.1"/>
    <property type="molecule type" value="Genomic_DNA"/>
</dbReference>